<keyword evidence="1" id="KW-0812">Transmembrane</keyword>
<name>A0ABW9KP13_9BACT</name>
<keyword evidence="1" id="KW-1133">Transmembrane helix</keyword>
<organism evidence="2 3">
    <name type="scientific">Terriglobus aquaticus</name>
    <dbReference type="NCBI Taxonomy" id="940139"/>
    <lineage>
        <taxon>Bacteria</taxon>
        <taxon>Pseudomonadati</taxon>
        <taxon>Acidobacteriota</taxon>
        <taxon>Terriglobia</taxon>
        <taxon>Terriglobales</taxon>
        <taxon>Acidobacteriaceae</taxon>
        <taxon>Terriglobus</taxon>
    </lineage>
</organism>
<reference evidence="2 3" key="1">
    <citation type="submission" date="2024-12" db="EMBL/GenBank/DDBJ databases">
        <authorList>
            <person name="Lee Y."/>
        </authorList>
    </citation>
    <scope>NUCLEOTIDE SEQUENCE [LARGE SCALE GENOMIC DNA]</scope>
    <source>
        <strain evidence="2 3">03SUJ4</strain>
    </source>
</reference>
<sequence>MSAGRTARHTGGNTMLNLIALAIFSAAVTAPMLVLTLRRPLVEAA</sequence>
<comment type="caution">
    <text evidence="2">The sequence shown here is derived from an EMBL/GenBank/DDBJ whole genome shotgun (WGS) entry which is preliminary data.</text>
</comment>
<gene>
    <name evidence="2" type="ORF">ACK2TP_17270</name>
</gene>
<evidence type="ECO:0000313" key="2">
    <source>
        <dbReference type="EMBL" id="MFN2977526.1"/>
    </source>
</evidence>
<dbReference type="EMBL" id="JBJYXY010000001">
    <property type="protein sequence ID" value="MFN2977526.1"/>
    <property type="molecule type" value="Genomic_DNA"/>
</dbReference>
<protein>
    <submittedName>
        <fullName evidence="2">Uncharacterized protein</fullName>
    </submittedName>
</protein>
<evidence type="ECO:0000313" key="3">
    <source>
        <dbReference type="Proteomes" id="UP001634747"/>
    </source>
</evidence>
<keyword evidence="3" id="KW-1185">Reference proteome</keyword>
<proteinExistence type="predicted"/>
<feature type="transmembrane region" description="Helical" evidence="1">
    <location>
        <begin position="15"/>
        <end position="37"/>
    </location>
</feature>
<evidence type="ECO:0000256" key="1">
    <source>
        <dbReference type="SAM" id="Phobius"/>
    </source>
</evidence>
<dbReference type="RefSeq" id="WP_344687117.1">
    <property type="nucleotide sequence ID" value="NZ_BAABBH010000001.1"/>
</dbReference>
<accession>A0ABW9KP13</accession>
<dbReference type="Proteomes" id="UP001634747">
    <property type="component" value="Unassembled WGS sequence"/>
</dbReference>
<keyword evidence="1" id="KW-0472">Membrane</keyword>